<evidence type="ECO:0000313" key="2">
    <source>
        <dbReference type="Proteomes" id="UP000024635"/>
    </source>
</evidence>
<gene>
    <name evidence="1" type="primary">Acey_s0222.g2605</name>
    <name evidence="1" type="ORF">Y032_0222g2605</name>
</gene>
<protein>
    <submittedName>
        <fullName evidence="1">Uncharacterized protein</fullName>
    </submittedName>
</protein>
<evidence type="ECO:0000313" key="1">
    <source>
        <dbReference type="EMBL" id="EYB90196.1"/>
    </source>
</evidence>
<organism evidence="1 2">
    <name type="scientific">Ancylostoma ceylanicum</name>
    <dbReference type="NCBI Taxonomy" id="53326"/>
    <lineage>
        <taxon>Eukaryota</taxon>
        <taxon>Metazoa</taxon>
        <taxon>Ecdysozoa</taxon>
        <taxon>Nematoda</taxon>
        <taxon>Chromadorea</taxon>
        <taxon>Rhabditida</taxon>
        <taxon>Rhabditina</taxon>
        <taxon>Rhabditomorpha</taxon>
        <taxon>Strongyloidea</taxon>
        <taxon>Ancylostomatidae</taxon>
        <taxon>Ancylostomatinae</taxon>
        <taxon>Ancylostoma</taxon>
    </lineage>
</organism>
<reference evidence="2" key="1">
    <citation type="journal article" date="2015" name="Nat. Genet.">
        <title>The genome and transcriptome of the zoonotic hookworm Ancylostoma ceylanicum identify infection-specific gene families.</title>
        <authorList>
            <person name="Schwarz E.M."/>
            <person name="Hu Y."/>
            <person name="Antoshechkin I."/>
            <person name="Miller M.M."/>
            <person name="Sternberg P.W."/>
            <person name="Aroian R.V."/>
        </authorList>
    </citation>
    <scope>NUCLEOTIDE SEQUENCE</scope>
    <source>
        <strain evidence="2">HY135</strain>
    </source>
</reference>
<dbReference type="AlphaFoldDB" id="A0A016SIN3"/>
<keyword evidence="2" id="KW-1185">Reference proteome</keyword>
<dbReference type="Proteomes" id="UP000024635">
    <property type="component" value="Unassembled WGS sequence"/>
</dbReference>
<dbReference type="EMBL" id="JARK01001558">
    <property type="protein sequence ID" value="EYB90196.1"/>
    <property type="molecule type" value="Genomic_DNA"/>
</dbReference>
<accession>A0A016SIN3</accession>
<sequence>MKKANVYVFCEYVTGILLVALSHSRQCAQPVEHAWCDAWDRVLNRWYTNKRSSDLSTRWAEQISPRTFFNVWVKLTSKNTIFIKINTLTCYLACR</sequence>
<proteinExistence type="predicted"/>
<comment type="caution">
    <text evidence="1">The sequence shown here is derived from an EMBL/GenBank/DDBJ whole genome shotgun (WGS) entry which is preliminary data.</text>
</comment>
<name>A0A016SIN3_9BILA</name>